<dbReference type="EMBL" id="MN739951">
    <property type="protein sequence ID" value="QHT79638.1"/>
    <property type="molecule type" value="Genomic_DNA"/>
</dbReference>
<sequence>MTDATNAADYYPNNDIDEFCGILKCLDDIELVILHQALLLDEPNQKRFIFDSIRKNLLPQDGKIINAYYAKVLVSDPIVYIKEENIVRFHKNINIHK</sequence>
<name>A0A6C0HGA4_9ZZZZ</name>
<accession>A0A6C0HGA4</accession>
<organism evidence="1">
    <name type="scientific">viral metagenome</name>
    <dbReference type="NCBI Taxonomy" id="1070528"/>
    <lineage>
        <taxon>unclassified sequences</taxon>
        <taxon>metagenomes</taxon>
        <taxon>organismal metagenomes</taxon>
    </lineage>
</organism>
<dbReference type="AlphaFoldDB" id="A0A6C0HGA4"/>
<evidence type="ECO:0000313" key="1">
    <source>
        <dbReference type="EMBL" id="QHT79638.1"/>
    </source>
</evidence>
<proteinExistence type="predicted"/>
<reference evidence="1" key="1">
    <citation type="journal article" date="2020" name="Nature">
        <title>Giant virus diversity and host interactions through global metagenomics.</title>
        <authorList>
            <person name="Schulz F."/>
            <person name="Roux S."/>
            <person name="Paez-Espino D."/>
            <person name="Jungbluth S."/>
            <person name="Walsh D.A."/>
            <person name="Denef V.J."/>
            <person name="McMahon K.D."/>
            <person name="Konstantinidis K.T."/>
            <person name="Eloe-Fadrosh E.A."/>
            <person name="Kyrpides N.C."/>
            <person name="Woyke T."/>
        </authorList>
    </citation>
    <scope>NUCLEOTIDE SEQUENCE</scope>
    <source>
        <strain evidence="1">GVMAG-M-3300023184-101</strain>
    </source>
</reference>
<protein>
    <submittedName>
        <fullName evidence="1">Uncharacterized protein</fullName>
    </submittedName>
</protein>